<gene>
    <name evidence="2" type="ORF">CX676_03940</name>
</gene>
<evidence type="ECO:0000313" key="3">
    <source>
        <dbReference type="Proteomes" id="UP000234530"/>
    </source>
</evidence>
<keyword evidence="1" id="KW-1133">Transmembrane helix</keyword>
<keyword evidence="1" id="KW-0812">Transmembrane</keyword>
<feature type="transmembrane region" description="Helical" evidence="1">
    <location>
        <begin position="192"/>
        <end position="211"/>
    </location>
</feature>
<dbReference type="Proteomes" id="UP000234530">
    <property type="component" value="Chromosome"/>
</dbReference>
<feature type="transmembrane region" description="Helical" evidence="1">
    <location>
        <begin position="140"/>
        <end position="157"/>
    </location>
</feature>
<evidence type="ECO:0008006" key="4">
    <source>
        <dbReference type="Google" id="ProtNLM"/>
    </source>
</evidence>
<evidence type="ECO:0000313" key="2">
    <source>
        <dbReference type="EMBL" id="AUH63418.1"/>
    </source>
</evidence>
<reference evidence="2 3" key="1">
    <citation type="journal article" date="2013" name="Antonie Van Leeuwenhoek">
        <title>Paracoccus zhejiangensis sp. nov., isolated from activated sludge in wastewater-treatment system.</title>
        <authorList>
            <person name="Wu Z.G."/>
            <person name="Zhang D.F."/>
            <person name="Liu Y.L."/>
            <person name="Wang F."/>
            <person name="Jiang X."/>
            <person name="Li C."/>
            <person name="Li S.P."/>
            <person name="Hong Q."/>
            <person name="Li W.J."/>
        </authorList>
    </citation>
    <scope>NUCLEOTIDE SEQUENCE [LARGE SCALE GENOMIC DNA]</scope>
    <source>
        <strain evidence="2 3">J6</strain>
    </source>
</reference>
<dbReference type="PANTHER" id="PTHR38592:SF3">
    <property type="entry name" value="BLL4819 PROTEIN"/>
    <property type="match status" value="1"/>
</dbReference>
<accession>A0A2H5EVT2</accession>
<dbReference type="PANTHER" id="PTHR38592">
    <property type="entry name" value="BLL4819 PROTEIN"/>
    <property type="match status" value="1"/>
</dbReference>
<dbReference type="EMBL" id="CP025430">
    <property type="protein sequence ID" value="AUH63418.1"/>
    <property type="molecule type" value="Genomic_DNA"/>
</dbReference>
<feature type="transmembrane region" description="Helical" evidence="1">
    <location>
        <begin position="271"/>
        <end position="292"/>
    </location>
</feature>
<dbReference type="KEGG" id="pzh:CX676_03940"/>
<name>A0A2H5EVT2_9RHOB</name>
<feature type="transmembrane region" description="Helical" evidence="1">
    <location>
        <begin position="164"/>
        <end position="180"/>
    </location>
</feature>
<evidence type="ECO:0000256" key="1">
    <source>
        <dbReference type="SAM" id="Phobius"/>
    </source>
</evidence>
<keyword evidence="1" id="KW-0472">Membrane</keyword>
<dbReference type="OrthoDB" id="9775975at2"/>
<feature type="transmembrane region" description="Helical" evidence="1">
    <location>
        <begin position="223"/>
        <end position="248"/>
    </location>
</feature>
<sequence length="375" mass="41649">MKRIDWLDMLRGYALVCIMLDHMPVSMLRDVTLANFALFDAAELFVLLSGFLVGLVWKQVSDRDGVRTAQWRFLRRSFQVWRAMLLGALSMALISAVLLEVGLKHTAIWNEYARMVVEAPAAFAAAVGSMWMQPNLLDVLALYVVLIATVPLTLPLLRRWPVQFALGSALLWVVAVPLNQTLPNHRPDGGFLFNPFGWQVLFFAGTAIGLFRHEMMTRLRPYANWLTAISAVILAYGLLYDLLAHFGAPAKPLRGMMELALGPIDKWSMDGARFVSILAASWLAATVLSAPLGRLADTTGGRALALIGRGGLWSFIACVWLSVLGDALQLQIPEPLARLRILVDAAVILALWALAALWMRREAWIVHLPRWSRAS</sequence>
<keyword evidence="3" id="KW-1185">Reference proteome</keyword>
<dbReference type="PIRSF" id="PIRSF028704">
    <property type="entry name" value="UPC028704"/>
    <property type="match status" value="1"/>
</dbReference>
<organism evidence="2 3">
    <name type="scientific">Paracoccus zhejiangensis</name>
    <dbReference type="NCBI Taxonomy" id="1077935"/>
    <lineage>
        <taxon>Bacteria</taxon>
        <taxon>Pseudomonadati</taxon>
        <taxon>Pseudomonadota</taxon>
        <taxon>Alphaproteobacteria</taxon>
        <taxon>Rhodobacterales</taxon>
        <taxon>Paracoccaceae</taxon>
        <taxon>Paracoccus</taxon>
    </lineage>
</organism>
<feature type="transmembrane region" description="Helical" evidence="1">
    <location>
        <begin position="304"/>
        <end position="325"/>
    </location>
</feature>
<dbReference type="AlphaFoldDB" id="A0A2H5EVT2"/>
<feature type="transmembrane region" description="Helical" evidence="1">
    <location>
        <begin position="78"/>
        <end position="99"/>
    </location>
</feature>
<dbReference type="Pfam" id="PF10129">
    <property type="entry name" value="OpgC_C"/>
    <property type="match status" value="1"/>
</dbReference>
<protein>
    <recommendedName>
        <fullName evidence="4">OpgC domain-containing protein</fullName>
    </recommendedName>
</protein>
<dbReference type="InterPro" id="IPR014550">
    <property type="entry name" value="UCP028704_OpgC"/>
</dbReference>
<proteinExistence type="predicted"/>
<dbReference type="RefSeq" id="WP_101751460.1">
    <property type="nucleotide sequence ID" value="NZ_CP025430.1"/>
</dbReference>
<feature type="transmembrane region" description="Helical" evidence="1">
    <location>
        <begin position="34"/>
        <end position="57"/>
    </location>
</feature>
<feature type="transmembrane region" description="Helical" evidence="1">
    <location>
        <begin position="337"/>
        <end position="358"/>
    </location>
</feature>